<dbReference type="Proteomes" id="UP000314294">
    <property type="component" value="Unassembled WGS sequence"/>
</dbReference>
<feature type="region of interest" description="Disordered" evidence="1">
    <location>
        <begin position="67"/>
        <end position="98"/>
    </location>
</feature>
<evidence type="ECO:0000256" key="1">
    <source>
        <dbReference type="SAM" id="MobiDB-lite"/>
    </source>
</evidence>
<keyword evidence="3" id="KW-1185">Reference proteome</keyword>
<gene>
    <name evidence="2" type="ORF">EYF80_021151</name>
</gene>
<evidence type="ECO:0000313" key="2">
    <source>
        <dbReference type="EMBL" id="TNN68637.1"/>
    </source>
</evidence>
<sequence length="130" mass="15247">MRLLWRERVDTLSQLRARDRPAGFSLRKEADLLSPLILIQTRCASSLEFLLWNCDVKGLFPISPHDCERKRGREEEKKRGREEGNGEDRNERYENTELNAGKTLNGDLTLRYYRRAGRLFAPWLHSVTDT</sequence>
<reference evidence="2 3" key="1">
    <citation type="submission" date="2019-03" db="EMBL/GenBank/DDBJ databases">
        <title>First draft genome of Liparis tanakae, snailfish: a comprehensive survey of snailfish specific genes.</title>
        <authorList>
            <person name="Kim W."/>
            <person name="Song I."/>
            <person name="Jeong J.-H."/>
            <person name="Kim D."/>
            <person name="Kim S."/>
            <person name="Ryu S."/>
            <person name="Song J.Y."/>
            <person name="Lee S.K."/>
        </authorList>
    </citation>
    <scope>NUCLEOTIDE SEQUENCE [LARGE SCALE GENOMIC DNA]</scope>
    <source>
        <tissue evidence="2">Muscle</tissue>
    </source>
</reference>
<proteinExistence type="predicted"/>
<feature type="compositionally biased region" description="Basic and acidic residues" evidence="1">
    <location>
        <begin position="67"/>
        <end position="95"/>
    </location>
</feature>
<protein>
    <submittedName>
        <fullName evidence="2">Uncharacterized protein</fullName>
    </submittedName>
</protein>
<comment type="caution">
    <text evidence="2">The sequence shown here is derived from an EMBL/GenBank/DDBJ whole genome shotgun (WGS) entry which is preliminary data.</text>
</comment>
<dbReference type="EMBL" id="SRLO01000187">
    <property type="protein sequence ID" value="TNN68637.1"/>
    <property type="molecule type" value="Genomic_DNA"/>
</dbReference>
<organism evidence="2 3">
    <name type="scientific">Liparis tanakae</name>
    <name type="common">Tanaka's snailfish</name>
    <dbReference type="NCBI Taxonomy" id="230148"/>
    <lineage>
        <taxon>Eukaryota</taxon>
        <taxon>Metazoa</taxon>
        <taxon>Chordata</taxon>
        <taxon>Craniata</taxon>
        <taxon>Vertebrata</taxon>
        <taxon>Euteleostomi</taxon>
        <taxon>Actinopterygii</taxon>
        <taxon>Neopterygii</taxon>
        <taxon>Teleostei</taxon>
        <taxon>Neoteleostei</taxon>
        <taxon>Acanthomorphata</taxon>
        <taxon>Eupercaria</taxon>
        <taxon>Perciformes</taxon>
        <taxon>Cottioidei</taxon>
        <taxon>Cottales</taxon>
        <taxon>Liparidae</taxon>
        <taxon>Liparis</taxon>
    </lineage>
</organism>
<evidence type="ECO:0000313" key="3">
    <source>
        <dbReference type="Proteomes" id="UP000314294"/>
    </source>
</evidence>
<accession>A0A4Z2HSF6</accession>
<name>A0A4Z2HSF6_9TELE</name>
<dbReference type="AlphaFoldDB" id="A0A4Z2HSF6"/>